<dbReference type="GO" id="GO:0002244">
    <property type="term" value="P:hematopoietic progenitor cell differentiation"/>
    <property type="evidence" value="ECO:0007669"/>
    <property type="project" value="TreeGrafter"/>
</dbReference>
<dbReference type="PANTHER" id="PTHR22895">
    <property type="entry name" value="ARMADILLO REPEAT-CONTAINING PROTEIN 6"/>
    <property type="match status" value="1"/>
</dbReference>
<dbReference type="PANTHER" id="PTHR22895:SF0">
    <property type="entry name" value="ARMADILLO REPEAT-CONTAINING PROTEIN 6"/>
    <property type="match status" value="1"/>
</dbReference>
<keyword evidence="1" id="KW-0677">Repeat</keyword>
<organism evidence="2 3">
    <name type="scientific">Lepeophtheirus salmonis</name>
    <name type="common">Salmon louse</name>
    <name type="synonym">Caligus salmonis</name>
    <dbReference type="NCBI Taxonomy" id="72036"/>
    <lineage>
        <taxon>Eukaryota</taxon>
        <taxon>Metazoa</taxon>
        <taxon>Ecdysozoa</taxon>
        <taxon>Arthropoda</taxon>
        <taxon>Crustacea</taxon>
        <taxon>Multicrustacea</taxon>
        <taxon>Hexanauplia</taxon>
        <taxon>Copepoda</taxon>
        <taxon>Siphonostomatoida</taxon>
        <taxon>Caligidae</taxon>
        <taxon>Lepeophtheirus</taxon>
    </lineage>
</organism>
<dbReference type="OrthoDB" id="449062at2759"/>
<dbReference type="AlphaFoldDB" id="A0A7R8H184"/>
<proteinExistence type="predicted"/>
<dbReference type="InterPro" id="IPR000225">
    <property type="entry name" value="Armadillo"/>
</dbReference>
<accession>A0A7R8H184</accession>
<keyword evidence="3" id="KW-1185">Reference proteome</keyword>
<sequence>MVKVISQDTFDAVVAENMDEFDMSKSEAIEEAKEQFLSQGVDLSNIVIFEGEGNELKEMIESLESLQLDFDDEKAKSQVLTFKSFLDKGLAEKTLATSCGGYNALVQLLSSASSSKEKILHAMTSLVDGNPDPLTEEGLESVKQAIHTGDTAIRKAGLDFLLNVCVRHEYNRQNVIRSGILNEAGKFFNDAPIEVARLWQALVQDDDVRVPYGKAHDNARQIVEDYDALTLLNNKLKDLTEPKDISLLLCCLRSLSVRNEYCKKVADDGGLNIILKVLVDPDQDKNVIKESLKLVKTLAGNDDVKRDIGNTKGIPFIVNSISINLKNKSICQVGCDSLTALSLRSPENAKQIVDCGGDGVIIEIMKAHKSIAEIVV</sequence>
<dbReference type="Gene3D" id="1.25.10.10">
    <property type="entry name" value="Leucine-rich Repeat Variant"/>
    <property type="match status" value="2"/>
</dbReference>
<name>A0A7R8H184_LEPSM</name>
<dbReference type="InterPro" id="IPR011989">
    <property type="entry name" value="ARM-like"/>
</dbReference>
<dbReference type="InterPro" id="IPR016024">
    <property type="entry name" value="ARM-type_fold"/>
</dbReference>
<gene>
    <name evidence="2" type="ORF">LSAA_3192</name>
</gene>
<reference evidence="2" key="1">
    <citation type="submission" date="2021-02" db="EMBL/GenBank/DDBJ databases">
        <authorList>
            <person name="Bekaert M."/>
        </authorList>
    </citation>
    <scope>NUCLEOTIDE SEQUENCE</scope>
    <source>
        <strain evidence="2">IoA-00</strain>
    </source>
</reference>
<dbReference type="EMBL" id="HG994590">
    <property type="protein sequence ID" value="CAF2802423.1"/>
    <property type="molecule type" value="Genomic_DNA"/>
</dbReference>
<dbReference type="PROSITE" id="PS50176">
    <property type="entry name" value="ARM_REPEAT"/>
    <property type="match status" value="1"/>
</dbReference>
<protein>
    <submittedName>
        <fullName evidence="2">(salmon louse) hypothetical protein</fullName>
    </submittedName>
</protein>
<dbReference type="Proteomes" id="UP000675881">
    <property type="component" value="Chromosome 11"/>
</dbReference>
<evidence type="ECO:0000313" key="3">
    <source>
        <dbReference type="Proteomes" id="UP000675881"/>
    </source>
</evidence>
<evidence type="ECO:0000256" key="1">
    <source>
        <dbReference type="ARBA" id="ARBA00022737"/>
    </source>
</evidence>
<evidence type="ECO:0000313" key="2">
    <source>
        <dbReference type="EMBL" id="CAF2802423.1"/>
    </source>
</evidence>
<dbReference type="SUPFAM" id="SSF48371">
    <property type="entry name" value="ARM repeat"/>
    <property type="match status" value="1"/>
</dbReference>